<evidence type="ECO:0000256" key="3">
    <source>
        <dbReference type="ARBA" id="ARBA00022840"/>
    </source>
</evidence>
<dbReference type="AlphaFoldDB" id="A0A198F9M7"/>
<keyword evidence="2" id="KW-0547">Nucleotide-binding</keyword>
<name>A0A198F9M7_9GAMM</name>
<evidence type="ECO:0000256" key="2">
    <source>
        <dbReference type="ARBA" id="ARBA00022741"/>
    </source>
</evidence>
<feature type="domain" description="ABC transporter" evidence="4">
    <location>
        <begin position="4"/>
        <end position="234"/>
    </location>
</feature>
<dbReference type="SUPFAM" id="SSF52540">
    <property type="entry name" value="P-loop containing nucleoside triphosphate hydrolases"/>
    <property type="match status" value="2"/>
</dbReference>
<keyword evidence="5" id="KW-0378">Hydrolase</keyword>
<accession>A0A198F9M7</accession>
<dbReference type="Gene3D" id="2.40.50.100">
    <property type="match status" value="1"/>
</dbReference>
<evidence type="ECO:0000256" key="1">
    <source>
        <dbReference type="ARBA" id="ARBA00022448"/>
    </source>
</evidence>
<dbReference type="PANTHER" id="PTHR42781:SF4">
    <property type="entry name" value="SPERMIDINE_PUTRESCINE IMPORT ATP-BINDING PROTEIN POTA"/>
    <property type="match status" value="1"/>
</dbReference>
<evidence type="ECO:0000313" key="6">
    <source>
        <dbReference type="Proteomes" id="UP000094023"/>
    </source>
</evidence>
<dbReference type="FunFam" id="3.40.50.300:FF:000042">
    <property type="entry name" value="Maltose/maltodextrin ABC transporter, ATP-binding protein"/>
    <property type="match status" value="1"/>
</dbReference>
<organism evidence="5 6">
    <name type="scientific">Proteus myxofaciens ATCC 19692</name>
    <dbReference type="NCBI Taxonomy" id="1354337"/>
    <lineage>
        <taxon>Bacteria</taxon>
        <taxon>Pseudomonadati</taxon>
        <taxon>Pseudomonadota</taxon>
        <taxon>Gammaproteobacteria</taxon>
        <taxon>Enterobacterales</taxon>
        <taxon>Morganellaceae</taxon>
        <taxon>Proteus</taxon>
    </lineage>
</organism>
<keyword evidence="1" id="KW-0813">Transport</keyword>
<dbReference type="Proteomes" id="UP000094023">
    <property type="component" value="Unassembled WGS sequence"/>
</dbReference>
<comment type="caution">
    <text evidence="5">The sequence shown here is derived from an EMBL/GenBank/DDBJ whole genome shotgun (WGS) entry which is preliminary data.</text>
</comment>
<dbReference type="GO" id="GO:0016887">
    <property type="term" value="F:ATP hydrolysis activity"/>
    <property type="evidence" value="ECO:0007669"/>
    <property type="project" value="InterPro"/>
</dbReference>
<dbReference type="InterPro" id="IPR003593">
    <property type="entry name" value="AAA+_ATPase"/>
</dbReference>
<dbReference type="RefSeq" id="WP_066752916.1">
    <property type="nucleotide sequence ID" value="NZ_LXEN01000154.1"/>
</dbReference>
<dbReference type="EMBL" id="LXEN01000154">
    <property type="protein sequence ID" value="OAT21583.1"/>
    <property type="molecule type" value="Genomic_DNA"/>
</dbReference>
<evidence type="ECO:0000259" key="4">
    <source>
        <dbReference type="PROSITE" id="PS50893"/>
    </source>
</evidence>
<dbReference type="InterPro" id="IPR017871">
    <property type="entry name" value="ABC_transporter-like_CS"/>
</dbReference>
<dbReference type="OrthoDB" id="9802264at2"/>
<evidence type="ECO:0000313" key="5">
    <source>
        <dbReference type="EMBL" id="OAT21583.1"/>
    </source>
</evidence>
<dbReference type="PATRIC" id="fig|1354337.4.peg.3122"/>
<dbReference type="InterPro" id="IPR003439">
    <property type="entry name" value="ABC_transporter-like_ATP-bd"/>
</dbReference>
<protein>
    <submittedName>
        <fullName evidence="5">ATP-binding component of an ABC superfamily transporter</fullName>
        <ecNumber evidence="5">3.6.1.15</ecNumber>
        <ecNumber evidence="5">3.6.1.3</ecNumber>
    </submittedName>
</protein>
<dbReference type="GO" id="GO:0140359">
    <property type="term" value="F:ABC-type transporter activity"/>
    <property type="evidence" value="ECO:0007669"/>
    <property type="project" value="UniProtKB-ARBA"/>
</dbReference>
<dbReference type="SMART" id="SM00382">
    <property type="entry name" value="AAA"/>
    <property type="match status" value="1"/>
</dbReference>
<reference evidence="5 6" key="1">
    <citation type="submission" date="2016-04" db="EMBL/GenBank/DDBJ databases">
        <title>ATOL: Assembling a taxonomically balanced genome-scale reconstruction of the evolutionary history of the Enterobacteriaceae.</title>
        <authorList>
            <person name="Plunkett G.III."/>
            <person name="Neeno-Eckwall E.C."/>
            <person name="Glasner J.D."/>
            <person name="Perna N.T."/>
        </authorList>
    </citation>
    <scope>NUCLEOTIDE SEQUENCE [LARGE SCALE GENOMIC DNA]</scope>
    <source>
        <strain evidence="5 6">ATCC 19692</strain>
    </source>
</reference>
<dbReference type="PROSITE" id="PS50893">
    <property type="entry name" value="ABC_TRANSPORTER_2"/>
    <property type="match status" value="1"/>
</dbReference>
<dbReference type="GO" id="GO:0005524">
    <property type="term" value="F:ATP binding"/>
    <property type="evidence" value="ECO:0007669"/>
    <property type="project" value="UniProtKB-KW"/>
</dbReference>
<dbReference type="EC" id="3.6.1.3" evidence="5"/>
<dbReference type="PANTHER" id="PTHR42781">
    <property type="entry name" value="SPERMIDINE/PUTRESCINE IMPORT ATP-BINDING PROTEIN POTA"/>
    <property type="match status" value="1"/>
</dbReference>
<dbReference type="STRING" id="1354337.M983_3029"/>
<dbReference type="Pfam" id="PF00005">
    <property type="entry name" value="ABC_tran"/>
    <property type="match status" value="1"/>
</dbReference>
<proteinExistence type="predicted"/>
<dbReference type="InterPro" id="IPR050093">
    <property type="entry name" value="ABC_SmlMolc_Importer"/>
</dbReference>
<dbReference type="Gene3D" id="3.40.50.300">
    <property type="entry name" value="P-loop containing nucleotide triphosphate hydrolases"/>
    <property type="match status" value="1"/>
</dbReference>
<dbReference type="InterPro" id="IPR027417">
    <property type="entry name" value="P-loop_NTPase"/>
</dbReference>
<keyword evidence="3 5" id="KW-0067">ATP-binding</keyword>
<dbReference type="GO" id="GO:0043190">
    <property type="term" value="C:ATP-binding cassette (ABC) transporter complex"/>
    <property type="evidence" value="ECO:0007669"/>
    <property type="project" value="UniProtKB-ARBA"/>
</dbReference>
<sequence length="360" mass="40566">MSTLILNNITKQFGDFYAARDISFKAEEGEFVTLLGPSGCGKTTLLKMIGGFHQPDKGEIILNGKQINHLPPEKRNTAMCFQSYALFPHLNVSHNICFGLKQKRISIKEQQERLKIALKQVGLEDQRLKMPAQLSGGQQQRVALARAMIIRPDLVLFDEPLSNLDAKLRESVRFEIKELQRLYGLTSIYVTHDQSEALSMSDKIIVLNQGGIAQIGSPEDIYYHPANRFVADFIGAANIDIADIFPAIQPNYYHVNCTLGKFYVKSLTPPASTKCYICWRPEDAQYIANPSQLENTFSLFINKIDFLGNLTQAWASNKNNTLSVRLQLIKKPPIILDSCATFYLPEEAIHFLEPVKENLS</sequence>
<dbReference type="PROSITE" id="PS00211">
    <property type="entry name" value="ABC_TRANSPORTER_1"/>
    <property type="match status" value="1"/>
</dbReference>
<gene>
    <name evidence="5" type="ORF">M983_3029</name>
</gene>
<dbReference type="EC" id="3.6.1.15" evidence="5"/>
<keyword evidence="6" id="KW-1185">Reference proteome</keyword>